<dbReference type="HAMAP" id="MF_01281">
    <property type="entry name" value="MTA_SAH_deamin"/>
    <property type="match status" value="1"/>
</dbReference>
<dbReference type="Proteomes" id="UP000070224">
    <property type="component" value="Unassembled WGS sequence"/>
</dbReference>
<evidence type="ECO:0000256" key="1">
    <source>
        <dbReference type="ARBA" id="ARBA00022723"/>
    </source>
</evidence>
<dbReference type="InterPro" id="IPR011059">
    <property type="entry name" value="Metal-dep_hydrolase_composite"/>
</dbReference>
<dbReference type="EC" id="3.5.4.31" evidence="4"/>
<feature type="binding site" evidence="4">
    <location>
        <position position="292"/>
    </location>
    <ligand>
        <name>Zn(2+)</name>
        <dbReference type="ChEBI" id="CHEBI:29105"/>
    </ligand>
</feature>
<dbReference type="GO" id="GO:0046872">
    <property type="term" value="F:metal ion binding"/>
    <property type="evidence" value="ECO:0007669"/>
    <property type="project" value="UniProtKB-KW"/>
</dbReference>
<dbReference type="InterPro" id="IPR006680">
    <property type="entry name" value="Amidohydro-rel"/>
</dbReference>
<proteinExistence type="inferred from homology"/>
<evidence type="ECO:0000259" key="5">
    <source>
        <dbReference type="Pfam" id="PF01979"/>
    </source>
</evidence>
<keyword evidence="1 4" id="KW-0479">Metal-binding</keyword>
<dbReference type="PANTHER" id="PTHR43794:SF11">
    <property type="entry name" value="AMIDOHYDROLASE-RELATED DOMAIN-CONTAINING PROTEIN"/>
    <property type="match status" value="1"/>
</dbReference>
<dbReference type="OrthoDB" id="9797498at2"/>
<dbReference type="InterPro" id="IPR032466">
    <property type="entry name" value="Metal_Hydrolase"/>
</dbReference>
<comment type="similarity">
    <text evidence="4">Belongs to the metallo-dependent hydrolases superfamily. MTA/SAH deaminase family.</text>
</comment>
<comment type="catalytic activity">
    <reaction evidence="4">
        <text>S-adenosyl-L-homocysteine + H2O + H(+) = S-inosyl-L-homocysteine + NH4(+)</text>
        <dbReference type="Rhea" id="RHEA:20716"/>
        <dbReference type="ChEBI" id="CHEBI:15377"/>
        <dbReference type="ChEBI" id="CHEBI:15378"/>
        <dbReference type="ChEBI" id="CHEBI:28938"/>
        <dbReference type="ChEBI" id="CHEBI:57856"/>
        <dbReference type="ChEBI" id="CHEBI:57985"/>
        <dbReference type="EC" id="3.5.4.28"/>
    </reaction>
</comment>
<comment type="catalytic activity">
    <reaction evidence="4">
        <text>S-methyl-5'-thioadenosine + H2O + H(+) = S-methyl-5'-thioinosine + NH4(+)</text>
        <dbReference type="Rhea" id="RHEA:25025"/>
        <dbReference type="ChEBI" id="CHEBI:15377"/>
        <dbReference type="ChEBI" id="CHEBI:15378"/>
        <dbReference type="ChEBI" id="CHEBI:17509"/>
        <dbReference type="ChEBI" id="CHEBI:28938"/>
        <dbReference type="ChEBI" id="CHEBI:48595"/>
        <dbReference type="EC" id="3.5.4.31"/>
    </reaction>
</comment>
<dbReference type="RefSeq" id="WP_060935244.1">
    <property type="nucleotide sequence ID" value="NZ_KQ960437.1"/>
</dbReference>
<comment type="caution">
    <text evidence="6">The sequence shown here is derived from an EMBL/GenBank/DDBJ whole genome shotgun (WGS) entry which is preliminary data.</text>
</comment>
<dbReference type="Pfam" id="PF01979">
    <property type="entry name" value="Amidohydro_1"/>
    <property type="match status" value="1"/>
</dbReference>
<dbReference type="InterPro" id="IPR023512">
    <property type="entry name" value="Deaminase_MtaD/DadD"/>
</dbReference>
<feature type="binding site" evidence="4">
    <location>
        <position position="206"/>
    </location>
    <ligand>
        <name>substrate</name>
    </ligand>
</feature>
<dbReference type="Gene3D" id="3.20.20.140">
    <property type="entry name" value="Metal-dependent hydrolases"/>
    <property type="match status" value="1"/>
</dbReference>
<comment type="caution">
    <text evidence="4">Lacks conserved residue(s) required for the propagation of feature annotation.</text>
</comment>
<keyword evidence="2 4" id="KW-0378">Hydrolase</keyword>
<dbReference type="GO" id="GO:0050270">
    <property type="term" value="F:S-adenosylhomocysteine deaminase activity"/>
    <property type="evidence" value="ECO:0007669"/>
    <property type="project" value="UniProtKB-UniRule"/>
</dbReference>
<evidence type="ECO:0000313" key="6">
    <source>
        <dbReference type="EMBL" id="KXB76738.1"/>
    </source>
</evidence>
<reference evidence="7" key="1">
    <citation type="submission" date="2016-01" db="EMBL/GenBank/DDBJ databases">
        <authorList>
            <person name="Mitreva M."/>
            <person name="Pepin K.H."/>
            <person name="Mihindukulasuriya K.A."/>
            <person name="Fulton R."/>
            <person name="Fronick C."/>
            <person name="O'Laughlin M."/>
            <person name="Miner T."/>
            <person name="Herter B."/>
            <person name="Rosa B.A."/>
            <person name="Cordes M."/>
            <person name="Tomlinson C."/>
            <person name="Wollam A."/>
            <person name="Palsikar V.B."/>
            <person name="Mardis E.R."/>
            <person name="Wilson R.K."/>
        </authorList>
    </citation>
    <scope>NUCLEOTIDE SEQUENCE [LARGE SCALE GENOMIC DNA]</scope>
    <source>
        <strain evidence="7">KA00683</strain>
    </source>
</reference>
<dbReference type="SUPFAM" id="SSF51556">
    <property type="entry name" value="Metallo-dependent hydrolases"/>
    <property type="match status" value="1"/>
</dbReference>
<dbReference type="Gene3D" id="2.30.40.10">
    <property type="entry name" value="Urease, subunit C, domain 1"/>
    <property type="match status" value="1"/>
</dbReference>
<feature type="binding site" evidence="4">
    <location>
        <position position="147"/>
    </location>
    <ligand>
        <name>substrate</name>
    </ligand>
</feature>
<keyword evidence="7" id="KW-1185">Reference proteome</keyword>
<dbReference type="SUPFAM" id="SSF51338">
    <property type="entry name" value="Composite domain of metallo-dependent hydrolases"/>
    <property type="match status" value="1"/>
</dbReference>
<protein>
    <recommendedName>
        <fullName evidence="4">5-methylthioadenosine/S-adenosylhomocysteine deaminase</fullName>
        <shortName evidence="4">MTA/SAH deaminase</shortName>
        <ecNumber evidence="4">3.5.4.28</ecNumber>
        <ecNumber evidence="4">3.5.4.31</ecNumber>
    </recommendedName>
</protein>
<evidence type="ECO:0000256" key="4">
    <source>
        <dbReference type="HAMAP-Rule" id="MF_01281"/>
    </source>
</evidence>
<organism evidence="6 7">
    <name type="scientific">Porphyromonas somerae</name>
    <dbReference type="NCBI Taxonomy" id="322095"/>
    <lineage>
        <taxon>Bacteria</taxon>
        <taxon>Pseudomonadati</taxon>
        <taxon>Bacteroidota</taxon>
        <taxon>Bacteroidia</taxon>
        <taxon>Bacteroidales</taxon>
        <taxon>Porphyromonadaceae</taxon>
        <taxon>Porphyromonas</taxon>
    </lineage>
</organism>
<comment type="cofactor">
    <cofactor evidence="4">
        <name>Zn(2+)</name>
        <dbReference type="ChEBI" id="CHEBI:29105"/>
    </cofactor>
    <text evidence="4">Binds 1 zinc ion per subunit.</text>
</comment>
<dbReference type="FunFam" id="3.20.20.140:FF:000014">
    <property type="entry name" value="5-methylthioadenosine/S-adenosylhomocysteine deaminase"/>
    <property type="match status" value="1"/>
</dbReference>
<dbReference type="PATRIC" id="fig|322095.3.peg.837"/>
<feature type="binding site" evidence="4">
    <location>
        <position position="176"/>
    </location>
    <ligand>
        <name>substrate</name>
    </ligand>
</feature>
<keyword evidence="3 4" id="KW-0862">Zinc</keyword>
<evidence type="ECO:0000256" key="3">
    <source>
        <dbReference type="ARBA" id="ARBA00022833"/>
    </source>
</evidence>
<name>A0A134B9W0_9PORP</name>
<dbReference type="GO" id="GO:0090614">
    <property type="term" value="F:5'-methylthioadenosine deaminase activity"/>
    <property type="evidence" value="ECO:0007669"/>
    <property type="project" value="UniProtKB-UniRule"/>
</dbReference>
<evidence type="ECO:0000313" key="7">
    <source>
        <dbReference type="Proteomes" id="UP000070224"/>
    </source>
</evidence>
<accession>A0A134B9W0</accession>
<dbReference type="EC" id="3.5.4.28" evidence="4"/>
<dbReference type="InterPro" id="IPR050287">
    <property type="entry name" value="MTA/SAH_deaminase"/>
</dbReference>
<dbReference type="STRING" id="322095.HMPREF3185_00849"/>
<feature type="domain" description="Amidohydrolase-related" evidence="5">
    <location>
        <begin position="48"/>
        <end position="394"/>
    </location>
</feature>
<sequence length="423" mass="46993">MTSILIKNVLHETTTTDVLIEGNLITRIAPGISAPRGAEVLDGTDKAIIPGFINTHTHASMTLFRGYGDDLPLMTWLEDYIWPVEAQMTPHDVYVGAKLACLEMLRSGTTCFLDMYMHPLETAKAVEEMGLRAHLSYTLFDQGNPERAALDRKRSYEYMERFGEFSDRITFTLGPHAIYTVSGEQLQFCHQFAVEHGVKIHLHLSETKGEVEECIRLHGLSPVRYLEKLGILSEHLVLAHVVWVDDEEMDLLAKHNVSVVHNPASNMKLASGYTFKYEEMKRRGIRIGIGTDGCSSSNNLDMVVAMKLASFLGKAWRFDSTACKADDIFASATAVGADILDLNAGRIEEGRLADVCLVDLNTPELVPLNDLTSNLVYATSGSSCIDTVIVDGRILMRDKHVPGQEAIIAEAREVAQRLFSKHR</sequence>
<feature type="binding site" evidence="4">
    <location>
        <position position="292"/>
    </location>
    <ligand>
        <name>substrate</name>
    </ligand>
</feature>
<evidence type="ECO:0000256" key="2">
    <source>
        <dbReference type="ARBA" id="ARBA00022801"/>
    </source>
</evidence>
<comment type="function">
    <text evidence="4">Catalyzes the deamination of 5-methylthioadenosine and S-adenosyl-L-homocysteine into 5-methylthioinosine and S-inosyl-L-homocysteine, respectively. Is also able to deaminate adenosine.</text>
</comment>
<feature type="binding site" evidence="4">
    <location>
        <position position="203"/>
    </location>
    <ligand>
        <name>Zn(2+)</name>
        <dbReference type="ChEBI" id="CHEBI:29105"/>
    </ligand>
</feature>
<dbReference type="PANTHER" id="PTHR43794">
    <property type="entry name" value="AMINOHYDROLASE SSNA-RELATED"/>
    <property type="match status" value="1"/>
</dbReference>
<dbReference type="AlphaFoldDB" id="A0A134B9W0"/>
<feature type="binding site" evidence="4">
    <location>
        <position position="85"/>
    </location>
    <ligand>
        <name>substrate</name>
    </ligand>
</feature>
<feature type="binding site" evidence="4">
    <location>
        <position position="58"/>
    </location>
    <ligand>
        <name>Zn(2+)</name>
        <dbReference type="ChEBI" id="CHEBI:29105"/>
    </ligand>
</feature>
<feature type="binding site" evidence="4">
    <location>
        <position position="56"/>
    </location>
    <ligand>
        <name>Zn(2+)</name>
        <dbReference type="ChEBI" id="CHEBI:29105"/>
    </ligand>
</feature>
<dbReference type="EMBL" id="LSDK01000057">
    <property type="protein sequence ID" value="KXB76738.1"/>
    <property type="molecule type" value="Genomic_DNA"/>
</dbReference>
<gene>
    <name evidence="4" type="primary">mtaD</name>
    <name evidence="6" type="ORF">HMPREF3185_00849</name>
</gene>
<dbReference type="CDD" id="cd01298">
    <property type="entry name" value="ATZ_TRZ_like"/>
    <property type="match status" value="1"/>
</dbReference>